<accession>A0A565C624</accession>
<evidence type="ECO:0000313" key="2">
    <source>
        <dbReference type="EMBL" id="VVB09124.1"/>
    </source>
</evidence>
<comment type="caution">
    <text evidence="2">The sequence shown here is derived from an EMBL/GenBank/DDBJ whole genome shotgun (WGS) entry which is preliminary data.</text>
</comment>
<keyword evidence="3" id="KW-1185">Reference proteome</keyword>
<gene>
    <name evidence="2" type="ORF">ANE_LOCUS19568</name>
</gene>
<reference evidence="2" key="1">
    <citation type="submission" date="2019-07" db="EMBL/GenBank/DDBJ databases">
        <authorList>
            <person name="Dittberner H."/>
        </authorList>
    </citation>
    <scope>NUCLEOTIDE SEQUENCE [LARGE SCALE GENOMIC DNA]</scope>
</reference>
<organism evidence="2 3">
    <name type="scientific">Arabis nemorensis</name>
    <dbReference type="NCBI Taxonomy" id="586526"/>
    <lineage>
        <taxon>Eukaryota</taxon>
        <taxon>Viridiplantae</taxon>
        <taxon>Streptophyta</taxon>
        <taxon>Embryophyta</taxon>
        <taxon>Tracheophyta</taxon>
        <taxon>Spermatophyta</taxon>
        <taxon>Magnoliopsida</taxon>
        <taxon>eudicotyledons</taxon>
        <taxon>Gunneridae</taxon>
        <taxon>Pentapetalae</taxon>
        <taxon>rosids</taxon>
        <taxon>malvids</taxon>
        <taxon>Brassicales</taxon>
        <taxon>Brassicaceae</taxon>
        <taxon>Arabideae</taxon>
        <taxon>Arabis</taxon>
    </lineage>
</organism>
<evidence type="ECO:0000256" key="1">
    <source>
        <dbReference type="SAM" id="MobiDB-lite"/>
    </source>
</evidence>
<dbReference type="Proteomes" id="UP000489600">
    <property type="component" value="Unassembled WGS sequence"/>
</dbReference>
<dbReference type="OrthoDB" id="1109940at2759"/>
<dbReference type="InterPro" id="IPR040256">
    <property type="entry name" value="At4g02000-like"/>
</dbReference>
<protein>
    <submittedName>
        <fullName evidence="2">Uncharacterized protein</fullName>
    </submittedName>
</protein>
<sequence length="373" mass="40303">MLVRIPNDYIRQKILEKRIWYIGDTMFHTAQWASHHSHDTSPMVSFPVWAHLRGVPLDLRSLEGLSWVAGLIGEPKETDEFTINLTSLHLAHVKVEVDLTKTLPDVIELGRADGSVTLVEVTYPWIPPTCSHCKELGHVIRNCLKLPHASARNSSQGKPTPPPNATTVPRGPKDNPLSDPNAAAGPTHLSKAPSITTAHCHPSALVESGSELVSTPSKAGSLVMSSVLDSQLSPSVLFSTPTASLPSSLSTNSPLSISPTLIQPFVVGLPASISCSGQPYPHSPPYEPRPYLIPKKYKPKSPLPPNNTSSNPPQKPIPKSLKLSRVKQPPDASYPIATHSLDIPTNPDCESEMIVEIVVDVPTNPGKHLLQSL</sequence>
<feature type="region of interest" description="Disordered" evidence="1">
    <location>
        <begin position="150"/>
        <end position="194"/>
    </location>
</feature>
<dbReference type="AlphaFoldDB" id="A0A565C624"/>
<dbReference type="PANTHER" id="PTHR31286">
    <property type="entry name" value="GLYCINE-RICH CELL WALL STRUCTURAL PROTEIN 1.8-LIKE"/>
    <property type="match status" value="1"/>
</dbReference>
<dbReference type="EMBL" id="CABITT030000006">
    <property type="protein sequence ID" value="VVB09124.1"/>
    <property type="molecule type" value="Genomic_DNA"/>
</dbReference>
<feature type="region of interest" description="Disordered" evidence="1">
    <location>
        <begin position="280"/>
        <end position="341"/>
    </location>
</feature>
<name>A0A565C624_9BRAS</name>
<proteinExistence type="predicted"/>
<dbReference type="PANTHER" id="PTHR31286:SF90">
    <property type="entry name" value="DUF4283 DOMAIN-CONTAINING PROTEIN"/>
    <property type="match status" value="1"/>
</dbReference>
<evidence type="ECO:0000313" key="3">
    <source>
        <dbReference type="Proteomes" id="UP000489600"/>
    </source>
</evidence>